<feature type="transmembrane region" description="Helical" evidence="1">
    <location>
        <begin position="12"/>
        <end position="33"/>
    </location>
</feature>
<sequence length="131" mass="14294">MTTDKTPSLNKIYVSFILLAGFAAGGLFLYFAAKPSTDTPTALLIVAFAILAIAGSIYSVYSAAQIRVTRCGISAGRKQIPWHSVTQIATIGYGIHIYAANTKIVLAPWAYQEPEVLIAFIREQWQKQANQ</sequence>
<comment type="caution">
    <text evidence="2">The sequence shown here is derived from an EMBL/GenBank/DDBJ whole genome shotgun (WGS) entry which is preliminary data.</text>
</comment>
<name>A0ABV8CQV0_9GAMM</name>
<protein>
    <recommendedName>
        <fullName evidence="4">PH domain-containing protein</fullName>
    </recommendedName>
</protein>
<reference evidence="3" key="1">
    <citation type="journal article" date="2019" name="Int. J. Syst. Evol. Microbiol.">
        <title>The Global Catalogue of Microorganisms (GCM) 10K type strain sequencing project: providing services to taxonomists for standard genome sequencing and annotation.</title>
        <authorList>
            <consortium name="The Broad Institute Genomics Platform"/>
            <consortium name="The Broad Institute Genome Sequencing Center for Infectious Disease"/>
            <person name="Wu L."/>
            <person name="Ma J."/>
        </authorList>
    </citation>
    <scope>NUCLEOTIDE SEQUENCE [LARGE SCALE GENOMIC DNA]</scope>
    <source>
        <strain evidence="3">CCUG 54939</strain>
    </source>
</reference>
<evidence type="ECO:0000313" key="3">
    <source>
        <dbReference type="Proteomes" id="UP001595692"/>
    </source>
</evidence>
<evidence type="ECO:0000313" key="2">
    <source>
        <dbReference type="EMBL" id="MFC3914580.1"/>
    </source>
</evidence>
<keyword evidence="1" id="KW-0472">Membrane</keyword>
<dbReference type="Proteomes" id="UP001595692">
    <property type="component" value="Unassembled WGS sequence"/>
</dbReference>
<keyword evidence="1" id="KW-1133">Transmembrane helix</keyword>
<organism evidence="2 3">
    <name type="scientific">Pseudaeromonas sharmana</name>
    <dbReference type="NCBI Taxonomy" id="328412"/>
    <lineage>
        <taxon>Bacteria</taxon>
        <taxon>Pseudomonadati</taxon>
        <taxon>Pseudomonadota</taxon>
        <taxon>Gammaproteobacteria</taxon>
        <taxon>Aeromonadales</taxon>
        <taxon>Aeromonadaceae</taxon>
        <taxon>Pseudaeromonas</taxon>
    </lineage>
</organism>
<dbReference type="RefSeq" id="WP_377153597.1">
    <property type="nucleotide sequence ID" value="NZ_JBHSAF010000014.1"/>
</dbReference>
<accession>A0ABV8CQV0</accession>
<dbReference type="EMBL" id="JBHSAF010000014">
    <property type="protein sequence ID" value="MFC3914580.1"/>
    <property type="molecule type" value="Genomic_DNA"/>
</dbReference>
<proteinExistence type="predicted"/>
<evidence type="ECO:0008006" key="4">
    <source>
        <dbReference type="Google" id="ProtNLM"/>
    </source>
</evidence>
<gene>
    <name evidence="2" type="ORF">ACFOSS_14080</name>
</gene>
<keyword evidence="1" id="KW-0812">Transmembrane</keyword>
<evidence type="ECO:0000256" key="1">
    <source>
        <dbReference type="SAM" id="Phobius"/>
    </source>
</evidence>
<keyword evidence="3" id="KW-1185">Reference proteome</keyword>
<feature type="transmembrane region" description="Helical" evidence="1">
    <location>
        <begin position="39"/>
        <end position="61"/>
    </location>
</feature>